<dbReference type="PANTHER" id="PTHR10835:SF8">
    <property type="entry name" value="SQUALENE MONOOXYGENASE"/>
    <property type="match status" value="1"/>
</dbReference>
<accession>A0A6A3CI91</accession>
<evidence type="ECO:0000256" key="8">
    <source>
        <dbReference type="ARBA" id="ARBA00023136"/>
    </source>
</evidence>
<keyword evidence="13" id="KW-1185">Reference proteome</keyword>
<dbReference type="InterPro" id="IPR013698">
    <property type="entry name" value="Squalene_epoxidase"/>
</dbReference>
<protein>
    <recommendedName>
        <fullName evidence="4 10">Squalene monooxygenase</fullName>
        <ecNumber evidence="4 10">1.14.14.17</ecNumber>
    </recommendedName>
</protein>
<dbReference type="PANTHER" id="PTHR10835">
    <property type="entry name" value="SQUALENE MONOOXYGENASE"/>
    <property type="match status" value="1"/>
</dbReference>
<keyword evidence="6 10" id="KW-0274">FAD</keyword>
<feature type="transmembrane region" description="Helical" evidence="10">
    <location>
        <begin position="229"/>
        <end position="252"/>
    </location>
</feature>
<comment type="function">
    <text evidence="10">Catalyzes the stereospecific oxidation of squalene to (S)-2,3-epoxysqualene, and is considered to be a rate-limiting enzyme in steroid biosynthesis.</text>
</comment>
<dbReference type="AlphaFoldDB" id="A0A6A3CI91"/>
<evidence type="ECO:0000313" key="12">
    <source>
        <dbReference type="EMBL" id="KAE8727151.1"/>
    </source>
</evidence>
<feature type="domain" description="Squalene epoxidase" evidence="11">
    <location>
        <begin position="120"/>
        <end position="247"/>
    </location>
</feature>
<comment type="caution">
    <text evidence="10">Lacks conserved residue(s) required for the propagation of feature annotation.</text>
</comment>
<organism evidence="12 13">
    <name type="scientific">Hibiscus syriacus</name>
    <name type="common">Rose of Sharon</name>
    <dbReference type="NCBI Taxonomy" id="106335"/>
    <lineage>
        <taxon>Eukaryota</taxon>
        <taxon>Viridiplantae</taxon>
        <taxon>Streptophyta</taxon>
        <taxon>Embryophyta</taxon>
        <taxon>Tracheophyta</taxon>
        <taxon>Spermatophyta</taxon>
        <taxon>Magnoliopsida</taxon>
        <taxon>eudicotyledons</taxon>
        <taxon>Gunneridae</taxon>
        <taxon>Pentapetalae</taxon>
        <taxon>rosids</taxon>
        <taxon>malvids</taxon>
        <taxon>Malvales</taxon>
        <taxon>Malvaceae</taxon>
        <taxon>Malvoideae</taxon>
        <taxon>Hibiscus</taxon>
    </lineage>
</organism>
<dbReference type="GO" id="GO:0004506">
    <property type="term" value="F:squalene monooxygenase activity"/>
    <property type="evidence" value="ECO:0007669"/>
    <property type="project" value="UniProtKB-UniRule"/>
</dbReference>
<keyword evidence="10" id="KW-0812">Transmembrane</keyword>
<dbReference type="InterPro" id="IPR040125">
    <property type="entry name" value="Squalene_monox"/>
</dbReference>
<sequence>MYGTYAAIVHQTHSAMVHHYVVGVAECVDEIDAQRVLGYVLYMDGRMPPYLFLWKGFIPMSSEEASITVVSFKGCGRRLSLFTNKSGQVLTAYAPLTIICDGGFSNLGRSLCNPKCWFGSYNMRQALTGGGVTVALSDVVLLRDLLRPIRSIHHLQISRVLLYSEEGTSMSSTINALANLLHKVLLSASSDPAMEDIQHACFDYLRLGGVFAYGLSALHSGLRPRPLSLAFHFLTIAIYTVGVGLMLLPFSFSQTLVEWS</sequence>
<evidence type="ECO:0000256" key="1">
    <source>
        <dbReference type="ARBA" id="ARBA00001974"/>
    </source>
</evidence>
<dbReference type="GO" id="GO:0005783">
    <property type="term" value="C:endoplasmic reticulum"/>
    <property type="evidence" value="ECO:0007669"/>
    <property type="project" value="TreeGrafter"/>
</dbReference>
<comment type="catalytic activity">
    <reaction evidence="9 10">
        <text>squalene + reduced [NADPH--hemoprotein reductase] + O2 = (S)-2,3-epoxysqualene + oxidized [NADPH--hemoprotein reductase] + H2O + H(+)</text>
        <dbReference type="Rhea" id="RHEA:25282"/>
        <dbReference type="Rhea" id="RHEA-COMP:11964"/>
        <dbReference type="Rhea" id="RHEA-COMP:11965"/>
        <dbReference type="ChEBI" id="CHEBI:15377"/>
        <dbReference type="ChEBI" id="CHEBI:15378"/>
        <dbReference type="ChEBI" id="CHEBI:15379"/>
        <dbReference type="ChEBI" id="CHEBI:15440"/>
        <dbReference type="ChEBI" id="CHEBI:15441"/>
        <dbReference type="ChEBI" id="CHEBI:57618"/>
        <dbReference type="ChEBI" id="CHEBI:58210"/>
        <dbReference type="EC" id="1.14.14.17"/>
    </reaction>
</comment>
<evidence type="ECO:0000256" key="2">
    <source>
        <dbReference type="ARBA" id="ARBA00005018"/>
    </source>
</evidence>
<evidence type="ECO:0000256" key="3">
    <source>
        <dbReference type="ARBA" id="ARBA00008802"/>
    </source>
</evidence>
<dbReference type="Pfam" id="PF08491">
    <property type="entry name" value="SE"/>
    <property type="match status" value="1"/>
</dbReference>
<evidence type="ECO:0000256" key="5">
    <source>
        <dbReference type="ARBA" id="ARBA00022630"/>
    </source>
</evidence>
<reference evidence="12" key="1">
    <citation type="submission" date="2019-09" db="EMBL/GenBank/DDBJ databases">
        <title>Draft genome information of white flower Hibiscus syriacus.</title>
        <authorList>
            <person name="Kim Y.-M."/>
        </authorList>
    </citation>
    <scope>NUCLEOTIDE SEQUENCE [LARGE SCALE GENOMIC DNA]</scope>
    <source>
        <strain evidence="12">YM2019G1</strain>
    </source>
</reference>
<keyword evidence="8 10" id="KW-0472">Membrane</keyword>
<keyword evidence="10" id="KW-1133">Transmembrane helix</keyword>
<dbReference type="EMBL" id="VEPZ02000319">
    <property type="protein sequence ID" value="KAE8727151.1"/>
    <property type="molecule type" value="Genomic_DNA"/>
</dbReference>
<evidence type="ECO:0000256" key="9">
    <source>
        <dbReference type="ARBA" id="ARBA00048658"/>
    </source>
</evidence>
<keyword evidence="7 10" id="KW-0560">Oxidoreductase</keyword>
<comment type="similarity">
    <text evidence="3 10">Belongs to the squalene monooxygenase family.</text>
</comment>
<proteinExistence type="inferred from homology"/>
<comment type="caution">
    <text evidence="12">The sequence shown here is derived from an EMBL/GenBank/DDBJ whole genome shotgun (WGS) entry which is preliminary data.</text>
</comment>
<evidence type="ECO:0000259" key="11">
    <source>
        <dbReference type="Pfam" id="PF08491"/>
    </source>
</evidence>
<evidence type="ECO:0000256" key="10">
    <source>
        <dbReference type="RuleBase" id="RU367121"/>
    </source>
</evidence>
<dbReference type="EC" id="1.14.14.17" evidence="4 10"/>
<dbReference type="GO" id="GO:0050660">
    <property type="term" value="F:flavin adenine dinucleotide binding"/>
    <property type="evidence" value="ECO:0007669"/>
    <property type="project" value="UniProtKB-UniRule"/>
</dbReference>
<comment type="cofactor">
    <cofactor evidence="1 10">
        <name>FAD</name>
        <dbReference type="ChEBI" id="CHEBI:57692"/>
    </cofactor>
</comment>
<dbReference type="InterPro" id="IPR036188">
    <property type="entry name" value="FAD/NAD-bd_sf"/>
</dbReference>
<dbReference type="GO" id="GO:0016126">
    <property type="term" value="P:sterol biosynthetic process"/>
    <property type="evidence" value="ECO:0007669"/>
    <property type="project" value="UniProtKB-UniRule"/>
</dbReference>
<dbReference type="SUPFAM" id="SSF51905">
    <property type="entry name" value="FAD/NAD(P)-binding domain"/>
    <property type="match status" value="1"/>
</dbReference>
<evidence type="ECO:0000256" key="4">
    <source>
        <dbReference type="ARBA" id="ARBA00012312"/>
    </source>
</evidence>
<dbReference type="UniPathway" id="UPA00767">
    <property type="reaction ID" value="UER00752"/>
</dbReference>
<gene>
    <name evidence="12" type="ORF">F3Y22_tig00005924pilonHSYRG00004</name>
</gene>
<dbReference type="GO" id="GO:0016020">
    <property type="term" value="C:membrane"/>
    <property type="evidence" value="ECO:0007669"/>
    <property type="project" value="UniProtKB-SubCell"/>
</dbReference>
<name>A0A6A3CI91_HIBSY</name>
<comment type="pathway">
    <text evidence="2">Terpene metabolism; lanosterol biosynthesis; lanosterol from farnesyl diphosphate: step 2/3.</text>
</comment>
<evidence type="ECO:0000256" key="7">
    <source>
        <dbReference type="ARBA" id="ARBA00023002"/>
    </source>
</evidence>
<keyword evidence="5 10" id="KW-0285">Flavoprotein</keyword>
<dbReference type="Proteomes" id="UP000436088">
    <property type="component" value="Unassembled WGS sequence"/>
</dbReference>
<evidence type="ECO:0000313" key="13">
    <source>
        <dbReference type="Proteomes" id="UP000436088"/>
    </source>
</evidence>
<comment type="subcellular location">
    <subcellularLocation>
        <location evidence="10">Membrane</location>
        <topology evidence="10">Multi-pass membrane protein</topology>
    </subcellularLocation>
</comment>
<evidence type="ECO:0000256" key="6">
    <source>
        <dbReference type="ARBA" id="ARBA00022827"/>
    </source>
</evidence>